<dbReference type="InterPro" id="IPR038765">
    <property type="entry name" value="Papain-like_cys_pep_sf"/>
</dbReference>
<dbReference type="PROSITE" id="PS50802">
    <property type="entry name" value="OTU"/>
    <property type="match status" value="1"/>
</dbReference>
<dbReference type="AlphaFoldDB" id="A0A5M6BXE0"/>
<dbReference type="EC" id="3.4.19.12" evidence="2"/>
<sequence length="358" mass="39592">MGDRHTPPDSPLPNTPAKKSKTDSSTEKDEMSTASTTSAPHSAPVAPPAGDVAAAPGATGAPTADAPPRVIDENTDMSTLTDQEIMKLMEGMDHQEDVMNKPLISTPVPLLIIREEYVRGSPQILKKLDWLQEHGWDQVWRARGDGDCFYRSFTLAYLLRILHSPDPALEANLAYDAIQRALPAMEDSGFDKDLYEEFLDPLSSLIRSFAEERETTSNEYSIVQTLQDAERSNCIVVALRLLTSSYIRTHSSLFSPFLLSPTTFLPLSTDEFCRQEVEPCGKEADHAQIMALSEALSIGIRVAYLDRSEIGGQGEESVINWVEFGKDTTEEGRPLTLLYRPGHYDVVTKDVPPKIPDV</sequence>
<feature type="region of interest" description="Disordered" evidence="7">
    <location>
        <begin position="1"/>
        <end position="77"/>
    </location>
</feature>
<dbReference type="InterPro" id="IPR042468">
    <property type="entry name" value="Peptidase_C65_otubain_sub1"/>
</dbReference>
<accession>A0A5M6BXE0</accession>
<dbReference type="InterPro" id="IPR019400">
    <property type="entry name" value="Peptidase_C65_otubain"/>
</dbReference>
<evidence type="ECO:0000256" key="3">
    <source>
        <dbReference type="ARBA" id="ARBA00022670"/>
    </source>
</evidence>
<gene>
    <name evidence="8" type="ORF">CI109_104047</name>
</gene>
<dbReference type="GO" id="GO:0004843">
    <property type="term" value="F:cysteine-type deubiquitinase activity"/>
    <property type="evidence" value="ECO:0007669"/>
    <property type="project" value="UniProtKB-EC"/>
</dbReference>
<dbReference type="GeneID" id="43589365"/>
<protein>
    <recommendedName>
        <fullName evidence="2">ubiquitinyl hydrolase 1</fullName>
        <ecNumber evidence="2">3.4.19.12</ecNumber>
    </recommendedName>
</protein>
<keyword evidence="4" id="KW-0833">Ubl conjugation pathway</keyword>
<keyword evidence="5" id="KW-0378">Hydrolase</keyword>
<dbReference type="SUPFAM" id="SSF54001">
    <property type="entry name" value="Cysteine proteinases"/>
    <property type="match status" value="1"/>
</dbReference>
<dbReference type="RefSeq" id="XP_031860456.1">
    <property type="nucleotide sequence ID" value="XM_032005222.1"/>
</dbReference>
<dbReference type="GO" id="GO:0006508">
    <property type="term" value="P:proteolysis"/>
    <property type="evidence" value="ECO:0007669"/>
    <property type="project" value="UniProtKB-KW"/>
</dbReference>
<dbReference type="OrthoDB" id="18915at2759"/>
<dbReference type="GO" id="GO:0005634">
    <property type="term" value="C:nucleus"/>
    <property type="evidence" value="ECO:0007669"/>
    <property type="project" value="TreeGrafter"/>
</dbReference>
<evidence type="ECO:0000256" key="5">
    <source>
        <dbReference type="ARBA" id="ARBA00022801"/>
    </source>
</evidence>
<evidence type="ECO:0000256" key="4">
    <source>
        <dbReference type="ARBA" id="ARBA00022786"/>
    </source>
</evidence>
<dbReference type="PANTHER" id="PTHR12931">
    <property type="entry name" value="UBIQUITIN THIOLESTERASE PROTEIN OTUB"/>
    <property type="match status" value="1"/>
</dbReference>
<keyword evidence="6" id="KW-0788">Thiol protease</keyword>
<evidence type="ECO:0000256" key="7">
    <source>
        <dbReference type="SAM" id="MobiDB-lite"/>
    </source>
</evidence>
<name>A0A5M6BXE0_9TREE</name>
<comment type="catalytic activity">
    <reaction evidence="1">
        <text>Thiol-dependent hydrolysis of ester, thioester, amide, peptide and isopeptide bonds formed by the C-terminal Gly of ubiquitin (a 76-residue protein attached to proteins as an intracellular targeting signal).</text>
        <dbReference type="EC" id="3.4.19.12"/>
    </reaction>
</comment>
<evidence type="ECO:0000256" key="2">
    <source>
        <dbReference type="ARBA" id="ARBA00012759"/>
    </source>
</evidence>
<evidence type="ECO:0000256" key="1">
    <source>
        <dbReference type="ARBA" id="ARBA00000707"/>
    </source>
</evidence>
<feature type="compositionally biased region" description="Low complexity" evidence="7">
    <location>
        <begin position="32"/>
        <end position="68"/>
    </location>
</feature>
<dbReference type="Gene3D" id="1.20.1300.20">
    <property type="entry name" value="Peptidase C65 Otubain, subdomain 2"/>
    <property type="match status" value="1"/>
</dbReference>
<evidence type="ECO:0000313" key="9">
    <source>
        <dbReference type="Proteomes" id="UP000322225"/>
    </source>
</evidence>
<dbReference type="InterPro" id="IPR042467">
    <property type="entry name" value="Peptidase_C65_otubain_sub2"/>
</dbReference>
<proteinExistence type="predicted"/>
<keyword evidence="9" id="KW-1185">Reference proteome</keyword>
<dbReference type="Proteomes" id="UP000322225">
    <property type="component" value="Chromosome 7"/>
</dbReference>
<feature type="compositionally biased region" description="Basic and acidic residues" evidence="7">
    <location>
        <begin position="20"/>
        <end position="31"/>
    </location>
</feature>
<dbReference type="EMBL" id="CP144057">
    <property type="protein sequence ID" value="WWD19586.1"/>
    <property type="molecule type" value="Genomic_DNA"/>
</dbReference>
<evidence type="ECO:0000313" key="8">
    <source>
        <dbReference type="EMBL" id="WWD19586.1"/>
    </source>
</evidence>
<organism evidence="8 9">
    <name type="scientific">Kwoniella shandongensis</name>
    <dbReference type="NCBI Taxonomy" id="1734106"/>
    <lineage>
        <taxon>Eukaryota</taxon>
        <taxon>Fungi</taxon>
        <taxon>Dikarya</taxon>
        <taxon>Basidiomycota</taxon>
        <taxon>Agaricomycotina</taxon>
        <taxon>Tremellomycetes</taxon>
        <taxon>Tremellales</taxon>
        <taxon>Cryptococcaceae</taxon>
        <taxon>Kwoniella</taxon>
    </lineage>
</organism>
<dbReference type="GO" id="GO:0071108">
    <property type="term" value="P:protein K48-linked deubiquitination"/>
    <property type="evidence" value="ECO:0007669"/>
    <property type="project" value="TreeGrafter"/>
</dbReference>
<dbReference type="KEGG" id="ksn:43589365"/>
<evidence type="ECO:0000256" key="6">
    <source>
        <dbReference type="ARBA" id="ARBA00022807"/>
    </source>
</evidence>
<dbReference type="Pfam" id="PF10275">
    <property type="entry name" value="Peptidase_C65"/>
    <property type="match status" value="1"/>
</dbReference>
<dbReference type="GO" id="GO:0043130">
    <property type="term" value="F:ubiquitin binding"/>
    <property type="evidence" value="ECO:0007669"/>
    <property type="project" value="TreeGrafter"/>
</dbReference>
<dbReference type="InterPro" id="IPR003323">
    <property type="entry name" value="OTU_dom"/>
</dbReference>
<dbReference type="CDD" id="cd22749">
    <property type="entry name" value="Otubain_C65"/>
    <property type="match status" value="1"/>
</dbReference>
<dbReference type="Gene3D" id="3.30.200.60">
    <property type="entry name" value="Peptidase C65 Otubain, subdomain 1"/>
    <property type="match status" value="1"/>
</dbReference>
<dbReference type="PANTHER" id="PTHR12931:SF15">
    <property type="entry name" value="UBIQUITIN THIOESTERASE OTUBAIN-LIKE"/>
    <property type="match status" value="1"/>
</dbReference>
<reference evidence="8" key="2">
    <citation type="submission" date="2024-01" db="EMBL/GenBank/DDBJ databases">
        <title>Comparative genomics of Cryptococcus and Kwoniella reveals pathogenesis evolution and contrasting modes of karyotype evolution via chromosome fusion or intercentromeric recombination.</title>
        <authorList>
            <person name="Coelho M.A."/>
            <person name="David-Palma M."/>
            <person name="Shea T."/>
            <person name="Bowers K."/>
            <person name="McGinley-Smith S."/>
            <person name="Mohammad A.W."/>
            <person name="Gnirke A."/>
            <person name="Yurkov A.M."/>
            <person name="Nowrousian M."/>
            <person name="Sun S."/>
            <person name="Cuomo C.A."/>
            <person name="Heitman J."/>
        </authorList>
    </citation>
    <scope>NUCLEOTIDE SEQUENCE</scope>
    <source>
        <strain evidence="8">CBS 12478</strain>
    </source>
</reference>
<keyword evidence="3" id="KW-0645">Protease</keyword>
<reference evidence="8" key="1">
    <citation type="submission" date="2017-08" db="EMBL/GenBank/DDBJ databases">
        <authorList>
            <person name="Cuomo C."/>
            <person name="Billmyre B."/>
            <person name="Heitman J."/>
        </authorList>
    </citation>
    <scope>NUCLEOTIDE SEQUENCE</scope>
    <source>
        <strain evidence="8">CBS 12478</strain>
    </source>
</reference>